<evidence type="ECO:0000259" key="6">
    <source>
        <dbReference type="Pfam" id="PF01494"/>
    </source>
</evidence>
<keyword evidence="4" id="KW-0560">Oxidoreductase</keyword>
<accession>A0A3M2RHT5</accession>
<keyword evidence="3" id="KW-0274">FAD</keyword>
<keyword evidence="2" id="KW-0285">Flavoprotein</keyword>
<dbReference type="PRINTS" id="PR00420">
    <property type="entry name" value="RNGMNOXGNASE"/>
</dbReference>
<comment type="caution">
    <text evidence="7">The sequence shown here is derived from an EMBL/GenBank/DDBJ whole genome shotgun (WGS) entry which is preliminary data.</text>
</comment>
<sequence>MAPEPNGSSPKDNFIVVGAGYAGLATSIELARRGYAVEVFESTKELTNQGDVIQISSYATLLMSNWGNVLEESVKISSIVPSLAYFDWKGKPIIEAPLPQEFGGFPILYSKRGEIQRLMFEHAKSIGVKFRFGVRVTSYFEEGEKAGVYLGTERFEACGVISADGIHSHARSVITGKPATARTSGFAIYRCWFNLDTLRDDPLSRAYAESPEDKFHVWLGRNTHCIVMTNTKLRGAVLFCTHKASCPFPHSHLPSDHANTFLQDDSETGAQESWTCPGKVSDILELMDGWDEVLKAVAKHIPEDNLIDWKLLWRDPAKKWVSDNGRIVLVGDAAHPHLPTSGSGAGQAFEDAATIGTLISEKGVANLPVLFKAFENLRYERTSLTQRLGWETRHRWHQTDWNAVKANPALVKMPQPEWLYGANAIKYTIDNMDAAIDSVEKGSSFTSTNVPEGHVHEDWTVESMMELEKQQSQASFYTASVDVR</sequence>
<dbReference type="GO" id="GO:0071949">
    <property type="term" value="F:FAD binding"/>
    <property type="evidence" value="ECO:0007669"/>
    <property type="project" value="InterPro"/>
</dbReference>
<comment type="similarity">
    <text evidence="1">Belongs to the paxM FAD-dependent monooxygenase family.</text>
</comment>
<evidence type="ECO:0000256" key="2">
    <source>
        <dbReference type="ARBA" id="ARBA00022630"/>
    </source>
</evidence>
<dbReference type="PANTHER" id="PTHR13789">
    <property type="entry name" value="MONOOXYGENASE"/>
    <property type="match status" value="1"/>
</dbReference>
<name>A0A3M2RHT5_9HYPO</name>
<evidence type="ECO:0000313" key="7">
    <source>
        <dbReference type="EMBL" id="RMJ04798.1"/>
    </source>
</evidence>
<evidence type="ECO:0000256" key="4">
    <source>
        <dbReference type="ARBA" id="ARBA00023002"/>
    </source>
</evidence>
<dbReference type="GO" id="GO:0004497">
    <property type="term" value="F:monooxygenase activity"/>
    <property type="evidence" value="ECO:0007669"/>
    <property type="project" value="UniProtKB-KW"/>
</dbReference>
<dbReference type="Pfam" id="PF01494">
    <property type="entry name" value="FAD_binding_3"/>
    <property type="match status" value="1"/>
</dbReference>
<dbReference type="OrthoDB" id="16820at2759"/>
<dbReference type="Proteomes" id="UP000277212">
    <property type="component" value="Unassembled WGS sequence"/>
</dbReference>
<dbReference type="InterPro" id="IPR036188">
    <property type="entry name" value="FAD/NAD-bd_sf"/>
</dbReference>
<dbReference type="AlphaFoldDB" id="A0A3M2RHT5"/>
<evidence type="ECO:0000256" key="5">
    <source>
        <dbReference type="ARBA" id="ARBA00023033"/>
    </source>
</evidence>
<dbReference type="PANTHER" id="PTHR13789:SF236">
    <property type="entry name" value="MONOOXYGENASE, PUTATIVE (AFU_ORTHOLOGUE AFUA_6G12060)-RELATED"/>
    <property type="match status" value="1"/>
</dbReference>
<reference evidence="7 8" key="1">
    <citation type="submission" date="2017-06" db="EMBL/GenBank/DDBJ databases">
        <title>Comparative genomic analysis of Ambrosia Fusariam Clade fungi.</title>
        <authorList>
            <person name="Stajich J.E."/>
            <person name="Carrillo J."/>
            <person name="Kijimoto T."/>
            <person name="Eskalen A."/>
            <person name="O'Donnell K."/>
            <person name="Kasson M."/>
        </authorList>
    </citation>
    <scope>NUCLEOTIDE SEQUENCE [LARGE SCALE GENOMIC DNA]</scope>
    <source>
        <strain evidence="7">UCR3666</strain>
    </source>
</reference>
<dbReference type="InterPro" id="IPR050493">
    <property type="entry name" value="FAD-dep_Monooxygenase_BioMet"/>
</dbReference>
<gene>
    <name evidence="7" type="ORF">CDV36_014524</name>
</gene>
<evidence type="ECO:0000313" key="8">
    <source>
        <dbReference type="Proteomes" id="UP000277212"/>
    </source>
</evidence>
<dbReference type="SUPFAM" id="SSF51905">
    <property type="entry name" value="FAD/NAD(P)-binding domain"/>
    <property type="match status" value="1"/>
</dbReference>
<keyword evidence="5" id="KW-0503">Monooxygenase</keyword>
<dbReference type="Gene3D" id="3.50.50.60">
    <property type="entry name" value="FAD/NAD(P)-binding domain"/>
    <property type="match status" value="1"/>
</dbReference>
<keyword evidence="8" id="KW-1185">Reference proteome</keyword>
<dbReference type="InterPro" id="IPR002938">
    <property type="entry name" value="FAD-bd"/>
</dbReference>
<dbReference type="EMBL" id="NKUJ01000467">
    <property type="protein sequence ID" value="RMJ04798.1"/>
    <property type="molecule type" value="Genomic_DNA"/>
</dbReference>
<feature type="domain" description="FAD-binding" evidence="6">
    <location>
        <begin position="15"/>
        <end position="360"/>
    </location>
</feature>
<dbReference type="STRING" id="2010991.A0A3M2RHT5"/>
<evidence type="ECO:0000256" key="1">
    <source>
        <dbReference type="ARBA" id="ARBA00007992"/>
    </source>
</evidence>
<organism evidence="7 8">
    <name type="scientific">Fusarium kuroshium</name>
    <dbReference type="NCBI Taxonomy" id="2010991"/>
    <lineage>
        <taxon>Eukaryota</taxon>
        <taxon>Fungi</taxon>
        <taxon>Dikarya</taxon>
        <taxon>Ascomycota</taxon>
        <taxon>Pezizomycotina</taxon>
        <taxon>Sordariomycetes</taxon>
        <taxon>Hypocreomycetidae</taxon>
        <taxon>Hypocreales</taxon>
        <taxon>Nectriaceae</taxon>
        <taxon>Fusarium</taxon>
        <taxon>Fusarium solani species complex</taxon>
    </lineage>
</organism>
<evidence type="ECO:0000256" key="3">
    <source>
        <dbReference type="ARBA" id="ARBA00022827"/>
    </source>
</evidence>
<protein>
    <recommendedName>
        <fullName evidence="6">FAD-binding domain-containing protein</fullName>
    </recommendedName>
</protein>
<proteinExistence type="inferred from homology"/>